<dbReference type="InterPro" id="IPR029486">
    <property type="entry name" value="GH97_N"/>
</dbReference>
<dbReference type="Pfam" id="PF10566">
    <property type="entry name" value="Glyco_hydro_97"/>
    <property type="match status" value="1"/>
</dbReference>
<keyword evidence="5" id="KW-0378">Hydrolase</keyword>
<feature type="signal peptide" evidence="1">
    <location>
        <begin position="1"/>
        <end position="28"/>
    </location>
</feature>
<dbReference type="InterPro" id="IPR017853">
    <property type="entry name" value="GH"/>
</dbReference>
<dbReference type="PANTHER" id="PTHR35803">
    <property type="entry name" value="GLUCAN 1,4-ALPHA-GLUCOSIDASE SUSB-RELATED"/>
    <property type="match status" value="1"/>
</dbReference>
<dbReference type="InterPro" id="IPR052720">
    <property type="entry name" value="Glycosyl_hydrolase_97"/>
</dbReference>
<evidence type="ECO:0000259" key="4">
    <source>
        <dbReference type="Pfam" id="PF14509"/>
    </source>
</evidence>
<keyword evidence="6" id="KW-1185">Reference proteome</keyword>
<evidence type="ECO:0000259" key="3">
    <source>
        <dbReference type="Pfam" id="PF14508"/>
    </source>
</evidence>
<reference evidence="6" key="1">
    <citation type="journal article" date="2019" name="Int. J. Syst. Evol. Microbiol.">
        <title>The Global Catalogue of Microorganisms (GCM) 10K type strain sequencing project: providing services to taxonomists for standard genome sequencing and annotation.</title>
        <authorList>
            <consortium name="The Broad Institute Genomics Platform"/>
            <consortium name="The Broad Institute Genome Sequencing Center for Infectious Disease"/>
            <person name="Wu L."/>
            <person name="Ma J."/>
        </authorList>
    </citation>
    <scope>NUCLEOTIDE SEQUENCE [LARGE SCALE GENOMIC DNA]</scope>
    <source>
        <strain evidence="6">JCM 15089</strain>
    </source>
</reference>
<sequence>MHRNGIHRRSLLGAGLFLTVGLSGHANAAWQGSAASSPDGKLQVMVGRDARWSVAYKGRPLLQPAKLGLRFADGRALCADAKLVKTSKRSVHDRWEPPVGIRKVYDHAGEELTAEFVCPDGFRFDVILRAYDCGAALRYVVHGKAGQAGEIAFVAEDTHFRFPAGTTVYASRDEGDFYASTPEAMGPVSDPLPTQAADAGGCADLPVTAILSDGTAALITESDRLHYPRAMLRAADGTKGELVVHTMRYPARANGPAGPDNPPPEHVFSLQPGQATPWRVVLVGANENELLENADLIPILATPNILGDVSWVKPGRAIRLRMPYTTKAGMELLDFAERHKLEYIEVDWHWYGNGTDDSDATVPIPGFDIQKIVAAGRDRGIGTILYVDREPVKKQLLDIVKTYQGWGVAGIKFGFVWEGTQQETDFLYEAVKVCGEHKLLVDLHDDLRPAGLERTLPNYITLEGVRGNEHFPTAKHNVTLPFTRNVAGPADYTICYAQERNRTTNAHQLALAAILYSPVMFLYWYDSPQKYAAGEWPELKWFDECPADWDETRALAGKIGEYAIVARRKGPRWFVGAATNESGRSLHLPLKFLGPGVWKASIYADGAETAPAYKTPVVISEREVTAADVLDLKLNAAGGQALLFTPAA</sequence>
<organism evidence="5 6">
    <name type="scientific">Rhizomicrobium electricum</name>
    <dbReference type="NCBI Taxonomy" id="480070"/>
    <lineage>
        <taxon>Bacteria</taxon>
        <taxon>Pseudomonadati</taxon>
        <taxon>Pseudomonadota</taxon>
        <taxon>Alphaproteobacteria</taxon>
        <taxon>Micropepsales</taxon>
        <taxon>Micropepsaceae</taxon>
        <taxon>Rhizomicrobium</taxon>
    </lineage>
</organism>
<evidence type="ECO:0000313" key="5">
    <source>
        <dbReference type="EMBL" id="GAA0573636.1"/>
    </source>
</evidence>
<protein>
    <submittedName>
        <fullName evidence="5">Glycoside hydrolase family 97 protein</fullName>
    </submittedName>
</protein>
<dbReference type="GO" id="GO:0016787">
    <property type="term" value="F:hydrolase activity"/>
    <property type="evidence" value="ECO:0007669"/>
    <property type="project" value="UniProtKB-KW"/>
</dbReference>
<dbReference type="InterPro" id="IPR029483">
    <property type="entry name" value="GH97_C"/>
</dbReference>
<keyword evidence="1" id="KW-0732">Signal</keyword>
<dbReference type="InterPro" id="IPR013785">
    <property type="entry name" value="Aldolase_TIM"/>
</dbReference>
<dbReference type="Pfam" id="PF14508">
    <property type="entry name" value="GH97_N"/>
    <property type="match status" value="1"/>
</dbReference>
<evidence type="ECO:0000256" key="1">
    <source>
        <dbReference type="SAM" id="SignalP"/>
    </source>
</evidence>
<gene>
    <name evidence="5" type="ORF">GCM10008942_22940</name>
</gene>
<name>A0ABP3PTU9_9PROT</name>
<dbReference type="Pfam" id="PF14509">
    <property type="entry name" value="GH97_C"/>
    <property type="match status" value="1"/>
</dbReference>
<dbReference type="RefSeq" id="WP_166934652.1">
    <property type="nucleotide sequence ID" value="NZ_BAAADD010000005.1"/>
</dbReference>
<dbReference type="InterPro" id="IPR014718">
    <property type="entry name" value="GH-type_carb-bd"/>
</dbReference>
<dbReference type="SUPFAM" id="SSF51445">
    <property type="entry name" value="(Trans)glycosidases"/>
    <property type="match status" value="1"/>
</dbReference>
<feature type="domain" description="Glycosyl-hydrolase 97 C-terminal oligomerisation" evidence="4">
    <location>
        <begin position="548"/>
        <end position="644"/>
    </location>
</feature>
<dbReference type="Proteomes" id="UP001499951">
    <property type="component" value="Unassembled WGS sequence"/>
</dbReference>
<proteinExistence type="predicted"/>
<dbReference type="Gene3D" id="2.70.98.10">
    <property type="match status" value="1"/>
</dbReference>
<dbReference type="Gene3D" id="3.20.20.70">
    <property type="entry name" value="Aldolase class I"/>
    <property type="match status" value="1"/>
</dbReference>
<evidence type="ECO:0000313" key="6">
    <source>
        <dbReference type="Proteomes" id="UP001499951"/>
    </source>
</evidence>
<feature type="domain" description="Glycosyl-hydrolase 97 catalytic" evidence="2">
    <location>
        <begin position="325"/>
        <end position="465"/>
    </location>
</feature>
<dbReference type="EMBL" id="BAAADD010000005">
    <property type="protein sequence ID" value="GAA0573636.1"/>
    <property type="molecule type" value="Genomic_DNA"/>
</dbReference>
<accession>A0ABP3PTU9</accession>
<feature type="chain" id="PRO_5045942100" evidence="1">
    <location>
        <begin position="29"/>
        <end position="648"/>
    </location>
</feature>
<dbReference type="InterPro" id="IPR019563">
    <property type="entry name" value="GH97_catalytic"/>
</dbReference>
<feature type="domain" description="Glycosyl-hydrolase 97 N-terminal" evidence="3">
    <location>
        <begin position="36"/>
        <end position="303"/>
    </location>
</feature>
<comment type="caution">
    <text evidence="5">The sequence shown here is derived from an EMBL/GenBank/DDBJ whole genome shotgun (WGS) entry which is preliminary data.</text>
</comment>
<evidence type="ECO:0000259" key="2">
    <source>
        <dbReference type="Pfam" id="PF10566"/>
    </source>
</evidence>